<gene>
    <name evidence="7" type="ORF">BN997_01272</name>
</gene>
<evidence type="ECO:0000313" key="8">
    <source>
        <dbReference type="Proteomes" id="UP000040453"/>
    </source>
</evidence>
<keyword evidence="8" id="KW-1185">Reference proteome</keyword>
<dbReference type="CDD" id="cd00685">
    <property type="entry name" value="Trans_IPPS_HT"/>
    <property type="match status" value="1"/>
</dbReference>
<evidence type="ECO:0000256" key="3">
    <source>
        <dbReference type="ARBA" id="ARBA00022679"/>
    </source>
</evidence>
<dbReference type="Pfam" id="PF00348">
    <property type="entry name" value="polyprenyl_synt"/>
    <property type="match status" value="1"/>
</dbReference>
<dbReference type="PANTHER" id="PTHR43281">
    <property type="entry name" value="FARNESYL DIPHOSPHATE SYNTHASE"/>
    <property type="match status" value="1"/>
</dbReference>
<evidence type="ECO:0000256" key="6">
    <source>
        <dbReference type="ARBA" id="ARBA00023229"/>
    </source>
</evidence>
<keyword evidence="5" id="KW-0460">Magnesium</keyword>
<dbReference type="PANTHER" id="PTHR43281:SF1">
    <property type="entry name" value="FARNESYL DIPHOSPHATE SYNTHASE"/>
    <property type="match status" value="1"/>
</dbReference>
<sequence>MQMDKDYFQTKQEQAKAYFQTLQAQIQEENFASALIETLHQYQQDKKKTWVNIDHWKQQPSKLFISYLAKSGQLDAYLHRSISYIYFRDLGRDITSEAMQSRITAVTEGVKNYLNQKEQRVPFHLTELYQMAQKESLEEVFFWVSDKLKRVSAILPDGLDKNEAKRKIMKIIAGVVMHELEELDGELSENRRRQLLDQAVRTGYYYGLTYPLIDDVLDADVLTLSEKKTFAYFIRQTLFTGEVLPVKADDWQENHWEFISAVHQELSEAFHYLKSCQPEENRQLFLENAYLFFEAQELDRQKHLDNGRYTNEELYTSVILKSASSRLIIRSFKPFSEVENIEANMFHYGMYNQLADDLTDLDEDLANRNVTPYTYFVTYREQNSNLINPFAMYWSVIYYFIHKLYPGKPEIRDVILDRAINGLKRLKARLGKERYQKLMQQFSFDPNFDKALEKTVHRTHNVAFFDKWIRDQFLDTLKQNQQLKKQFVSKMKEIKEQVEEQLPFESAKNSLEEAANDSLSGNAKRLRPMMTWVLAKEGLHLPDHLVLPLVKSIEYMHTASLIFDDLPSQDNAPERRGKQTLHEKYNHATAELTGLWLTQRAVEEQAVIKHQEPGRLLELIAYSTWTTQNMCQGQFLDLQAKGKQLTLDELRELSVYKTSFGFEAALMMPMIMAGESDERKQAVQRFAYHAGIAFQIKDDLLDITGDANLLGKQPGRDERNNSSTFVSILGKEEAQKEMWRHYMAARKEFTLLPDIPFFYQLLDYLILRDH</sequence>
<organism evidence="7 8">
    <name type="scientific">Oceanobacillus oncorhynchi</name>
    <dbReference type="NCBI Taxonomy" id="545501"/>
    <lineage>
        <taxon>Bacteria</taxon>
        <taxon>Bacillati</taxon>
        <taxon>Bacillota</taxon>
        <taxon>Bacilli</taxon>
        <taxon>Bacillales</taxon>
        <taxon>Bacillaceae</taxon>
        <taxon>Oceanobacillus</taxon>
    </lineage>
</organism>
<proteinExistence type="inferred from homology"/>
<dbReference type="Gene3D" id="1.10.600.10">
    <property type="entry name" value="Farnesyl Diphosphate Synthase"/>
    <property type="match status" value="1"/>
</dbReference>
<dbReference type="RefSeq" id="WP_244882338.1">
    <property type="nucleotide sequence ID" value="NZ_CDGG01000001.1"/>
</dbReference>
<dbReference type="GO" id="GO:0046872">
    <property type="term" value="F:metal ion binding"/>
    <property type="evidence" value="ECO:0007669"/>
    <property type="project" value="UniProtKB-KW"/>
</dbReference>
<evidence type="ECO:0000256" key="4">
    <source>
        <dbReference type="ARBA" id="ARBA00022723"/>
    </source>
</evidence>
<keyword evidence="3" id="KW-0808">Transferase</keyword>
<evidence type="ECO:0000256" key="5">
    <source>
        <dbReference type="ARBA" id="ARBA00022842"/>
    </source>
</evidence>
<evidence type="ECO:0000256" key="2">
    <source>
        <dbReference type="ARBA" id="ARBA00006706"/>
    </source>
</evidence>
<dbReference type="GO" id="GO:0008299">
    <property type="term" value="P:isoprenoid biosynthetic process"/>
    <property type="evidence" value="ECO:0007669"/>
    <property type="project" value="UniProtKB-KW"/>
</dbReference>
<dbReference type="InterPro" id="IPR033749">
    <property type="entry name" value="Polyprenyl_synt_CS"/>
</dbReference>
<dbReference type="PROSITE" id="PS00723">
    <property type="entry name" value="POLYPRENYL_SYNTHASE_1"/>
    <property type="match status" value="1"/>
</dbReference>
<dbReference type="GO" id="GO:0004659">
    <property type="term" value="F:prenyltransferase activity"/>
    <property type="evidence" value="ECO:0007669"/>
    <property type="project" value="InterPro"/>
</dbReference>
<comment type="similarity">
    <text evidence="2">Belongs to the FPP/GGPP synthase family.</text>
</comment>
<evidence type="ECO:0000313" key="7">
    <source>
        <dbReference type="EMBL" id="CEI81450.1"/>
    </source>
</evidence>
<name>A0A0A1M820_9BACI</name>
<dbReference type="EMBL" id="CDGG01000001">
    <property type="protein sequence ID" value="CEI81450.1"/>
    <property type="molecule type" value="Genomic_DNA"/>
</dbReference>
<dbReference type="STRING" id="545501.BN997_01272"/>
<dbReference type="SUPFAM" id="SSF48576">
    <property type="entry name" value="Terpenoid synthases"/>
    <property type="match status" value="1"/>
</dbReference>
<dbReference type="SFLD" id="SFLDS00005">
    <property type="entry name" value="Isoprenoid_Synthase_Type_I"/>
    <property type="match status" value="1"/>
</dbReference>
<comment type="cofactor">
    <cofactor evidence="1">
        <name>Mg(2+)</name>
        <dbReference type="ChEBI" id="CHEBI:18420"/>
    </cofactor>
</comment>
<dbReference type="AlphaFoldDB" id="A0A0A1M820"/>
<dbReference type="InterPro" id="IPR008949">
    <property type="entry name" value="Isoprenoid_synthase_dom_sf"/>
</dbReference>
<evidence type="ECO:0000256" key="1">
    <source>
        <dbReference type="ARBA" id="ARBA00001946"/>
    </source>
</evidence>
<reference evidence="7 8" key="1">
    <citation type="submission" date="2014-11" db="EMBL/GenBank/DDBJ databases">
        <authorList>
            <person name="Urmite Genomes Urmite Genomes"/>
        </authorList>
    </citation>
    <scope>NUCLEOTIDE SEQUENCE [LARGE SCALE GENOMIC DNA]</scope>
    <source>
        <strain evidence="7 8">Oc5</strain>
    </source>
</reference>
<protein>
    <submittedName>
        <fullName evidence="7">Farnesyl diphosphate synthase</fullName>
    </submittedName>
</protein>
<keyword evidence="6" id="KW-0414">Isoprene biosynthesis</keyword>
<keyword evidence="4" id="KW-0479">Metal-binding</keyword>
<dbReference type="InterPro" id="IPR000092">
    <property type="entry name" value="Polyprenyl_synt"/>
</dbReference>
<accession>A0A0A1M820</accession>
<dbReference type="Proteomes" id="UP000040453">
    <property type="component" value="Unassembled WGS sequence"/>
</dbReference>